<dbReference type="EMBL" id="HACG01019457">
    <property type="protein sequence ID" value="CEK66322.1"/>
    <property type="molecule type" value="Transcribed_RNA"/>
</dbReference>
<name>A0A0B6ZCY7_9EUPU</name>
<reference evidence="2" key="1">
    <citation type="submission" date="2014-12" db="EMBL/GenBank/DDBJ databases">
        <title>Insight into the proteome of Arion vulgaris.</title>
        <authorList>
            <person name="Aradska J."/>
            <person name="Bulat T."/>
            <person name="Smidak R."/>
            <person name="Sarate P."/>
            <person name="Gangsoo J."/>
            <person name="Sialana F."/>
            <person name="Bilban M."/>
            <person name="Lubec G."/>
        </authorList>
    </citation>
    <scope>NUCLEOTIDE SEQUENCE</scope>
    <source>
        <tissue evidence="2">Skin</tissue>
    </source>
</reference>
<evidence type="ECO:0000313" key="2">
    <source>
        <dbReference type="EMBL" id="CEK66322.1"/>
    </source>
</evidence>
<dbReference type="AlphaFoldDB" id="A0A0B6ZCY7"/>
<gene>
    <name evidence="2" type="primary">ORF58185</name>
</gene>
<sequence>ATILQGQSPILQSTGQGGLSFISLNPSNPLASILPSSIGLMQAATLGTQPLMISQPFIAQPGMFLPQLSTQPLVSQHSEQIDVSHRHQHQSPQPHHSQQQQHASSVKPSSIIIDP</sequence>
<feature type="non-terminal residue" evidence="2">
    <location>
        <position position="1"/>
    </location>
</feature>
<feature type="compositionally biased region" description="Polar residues" evidence="1">
    <location>
        <begin position="69"/>
        <end position="78"/>
    </location>
</feature>
<accession>A0A0B6ZCY7</accession>
<evidence type="ECO:0000256" key="1">
    <source>
        <dbReference type="SAM" id="MobiDB-lite"/>
    </source>
</evidence>
<feature type="compositionally biased region" description="Low complexity" evidence="1">
    <location>
        <begin position="90"/>
        <end position="105"/>
    </location>
</feature>
<feature type="region of interest" description="Disordered" evidence="1">
    <location>
        <begin position="69"/>
        <end position="115"/>
    </location>
</feature>
<feature type="non-terminal residue" evidence="2">
    <location>
        <position position="115"/>
    </location>
</feature>
<protein>
    <submittedName>
        <fullName evidence="2">Uncharacterized protein</fullName>
    </submittedName>
</protein>
<proteinExistence type="predicted"/>
<organism evidence="2">
    <name type="scientific">Arion vulgaris</name>
    <dbReference type="NCBI Taxonomy" id="1028688"/>
    <lineage>
        <taxon>Eukaryota</taxon>
        <taxon>Metazoa</taxon>
        <taxon>Spiralia</taxon>
        <taxon>Lophotrochozoa</taxon>
        <taxon>Mollusca</taxon>
        <taxon>Gastropoda</taxon>
        <taxon>Heterobranchia</taxon>
        <taxon>Euthyneura</taxon>
        <taxon>Panpulmonata</taxon>
        <taxon>Eupulmonata</taxon>
        <taxon>Stylommatophora</taxon>
        <taxon>Helicina</taxon>
        <taxon>Arionoidea</taxon>
        <taxon>Arionidae</taxon>
        <taxon>Arion</taxon>
    </lineage>
</organism>